<protein>
    <submittedName>
        <fullName evidence="2">Uncharacterized protein</fullName>
    </submittedName>
</protein>
<gene>
    <name evidence="2" type="ORF">UAS_00573</name>
</gene>
<dbReference type="PATRIC" id="fig|1158606.3.peg.549"/>
<accession>R2SML7</accession>
<dbReference type="EMBL" id="AJAP01000006">
    <property type="protein sequence ID" value="EOH89459.1"/>
    <property type="molecule type" value="Genomic_DNA"/>
</dbReference>
<evidence type="ECO:0000313" key="3">
    <source>
        <dbReference type="Proteomes" id="UP000013777"/>
    </source>
</evidence>
<sequence length="111" mass="13042">MADLNWIDELKAKAAANNEKQKKAMFESINHHDEEQQKQNEKLSKLLNKNAEASRIRKENEKRESIDYERQKAMGKVEHEFSVLGLKTEKEMKQEASLKAMLRELNKNTQK</sequence>
<evidence type="ECO:0000313" key="2">
    <source>
        <dbReference type="EMBL" id="EOH89459.1"/>
    </source>
</evidence>
<keyword evidence="1" id="KW-0175">Coiled coil</keyword>
<feature type="coiled-coil region" evidence="1">
    <location>
        <begin position="29"/>
        <end position="63"/>
    </location>
</feature>
<keyword evidence="3" id="KW-1185">Reference proteome</keyword>
<comment type="caution">
    <text evidence="2">The sequence shown here is derived from an EMBL/GenBank/DDBJ whole genome shotgun (WGS) entry which is preliminary data.</text>
</comment>
<proteinExistence type="predicted"/>
<evidence type="ECO:0000256" key="1">
    <source>
        <dbReference type="SAM" id="Coils"/>
    </source>
</evidence>
<organism evidence="2 3">
    <name type="scientific">Enterococcus asini ATCC 700915</name>
    <dbReference type="NCBI Taxonomy" id="1158606"/>
    <lineage>
        <taxon>Bacteria</taxon>
        <taxon>Bacillati</taxon>
        <taxon>Bacillota</taxon>
        <taxon>Bacilli</taxon>
        <taxon>Lactobacillales</taxon>
        <taxon>Enterococcaceae</taxon>
        <taxon>Enterococcus</taxon>
    </lineage>
</organism>
<dbReference type="GeneID" id="78363769"/>
<name>R2SML7_9ENTE</name>
<dbReference type="HOGENOM" id="CLU_2154402_0_0_9"/>
<dbReference type="STRING" id="57732.RU94_GL001219"/>
<reference evidence="2 3" key="1">
    <citation type="submission" date="2013-02" db="EMBL/GenBank/DDBJ databases">
        <title>The Genome Sequence of Enterococcus asini ATCC_700915.</title>
        <authorList>
            <consortium name="The Broad Institute Genome Sequencing Platform"/>
            <consortium name="The Broad Institute Genome Sequencing Center for Infectious Disease"/>
            <person name="Earl A.M."/>
            <person name="Gilmore M.S."/>
            <person name="Lebreton F."/>
            <person name="Walker B."/>
            <person name="Young S.K."/>
            <person name="Zeng Q."/>
            <person name="Gargeya S."/>
            <person name="Fitzgerald M."/>
            <person name="Haas B."/>
            <person name="Abouelleil A."/>
            <person name="Alvarado L."/>
            <person name="Arachchi H.M."/>
            <person name="Berlin A.M."/>
            <person name="Chapman S.B."/>
            <person name="Dewar J."/>
            <person name="Goldberg J."/>
            <person name="Griggs A."/>
            <person name="Gujja S."/>
            <person name="Hansen M."/>
            <person name="Howarth C."/>
            <person name="Imamovic A."/>
            <person name="Larimer J."/>
            <person name="McCowan C."/>
            <person name="Murphy C."/>
            <person name="Neiman D."/>
            <person name="Pearson M."/>
            <person name="Priest M."/>
            <person name="Roberts A."/>
            <person name="Saif S."/>
            <person name="Shea T."/>
            <person name="Sisk P."/>
            <person name="Sykes S."/>
            <person name="Wortman J."/>
            <person name="Nusbaum C."/>
            <person name="Birren B."/>
        </authorList>
    </citation>
    <scope>NUCLEOTIDE SEQUENCE [LARGE SCALE GENOMIC DNA]</scope>
    <source>
        <strain evidence="2 3">ATCC 700915</strain>
    </source>
</reference>
<dbReference type="Proteomes" id="UP000013777">
    <property type="component" value="Unassembled WGS sequence"/>
</dbReference>
<dbReference type="RefSeq" id="WP_010753240.1">
    <property type="nucleotide sequence ID" value="NZ_ASVU01000001.1"/>
</dbReference>
<dbReference type="AlphaFoldDB" id="R2SML7"/>